<evidence type="ECO:0000313" key="2">
    <source>
        <dbReference type="EMBL" id="EJK63906.1"/>
    </source>
</evidence>
<feature type="compositionally biased region" description="Low complexity" evidence="1">
    <location>
        <begin position="404"/>
        <end position="414"/>
    </location>
</feature>
<feature type="region of interest" description="Disordered" evidence="1">
    <location>
        <begin position="152"/>
        <end position="185"/>
    </location>
</feature>
<feature type="region of interest" description="Disordered" evidence="1">
    <location>
        <begin position="391"/>
        <end position="430"/>
    </location>
</feature>
<feature type="region of interest" description="Disordered" evidence="1">
    <location>
        <begin position="474"/>
        <end position="500"/>
    </location>
</feature>
<protein>
    <submittedName>
        <fullName evidence="2">Uncharacterized protein</fullName>
    </submittedName>
</protein>
<reference evidence="2 3" key="1">
    <citation type="journal article" date="2012" name="Genome Biol.">
        <title>Genome and low-iron response of an oceanic diatom adapted to chronic iron limitation.</title>
        <authorList>
            <person name="Lommer M."/>
            <person name="Specht M."/>
            <person name="Roy A.S."/>
            <person name="Kraemer L."/>
            <person name="Andreson R."/>
            <person name="Gutowska M.A."/>
            <person name="Wolf J."/>
            <person name="Bergner S.V."/>
            <person name="Schilhabel M.B."/>
            <person name="Klostermeier U.C."/>
            <person name="Beiko R.G."/>
            <person name="Rosenstiel P."/>
            <person name="Hippler M."/>
            <person name="Laroche J."/>
        </authorList>
    </citation>
    <scope>NUCLEOTIDE SEQUENCE [LARGE SCALE GENOMIC DNA]</scope>
    <source>
        <strain evidence="2 3">CCMP1005</strain>
    </source>
</reference>
<feature type="region of interest" description="Disordered" evidence="1">
    <location>
        <begin position="636"/>
        <end position="665"/>
    </location>
</feature>
<name>K0SS63_THAOC</name>
<gene>
    <name evidence="2" type="ORF">THAOC_15410</name>
</gene>
<feature type="compositionally biased region" description="Basic and acidic residues" evidence="1">
    <location>
        <begin position="636"/>
        <end position="649"/>
    </location>
</feature>
<keyword evidence="3" id="KW-1185">Reference proteome</keyword>
<comment type="caution">
    <text evidence="2">The sequence shown here is derived from an EMBL/GenBank/DDBJ whole genome shotgun (WGS) entry which is preliminary data.</text>
</comment>
<sequence>LRPSRGRGLRGAAARRLVQSGEEKEAPAIVSHLGSVYAAALTISPSRVSVVFEDDVSQEDLGGDDWEGLSGVVRRGDFRVVADFDDPDMASVTPDAAARVLDQATQYAFTGPEELEFVEIYKSTGEPIVDDPDGAEYDVTVLKVDYGLVGAAPSADAGPSEANMGDGYSSSAGREQDGGGSAEEAQSSWLQPALIAGASLLVVATTTVGTLLYKQRHRDLSPDGGHHDKESPRSLENTAPVSPSPKGDGGGLIGRIKKKSRFDYAEFEDSRSVEGMVEGGRDKSITAGADMGAFSPLTTDRAIMSATKGEDPAADAEAGQQPQPANILFSKYQNTSFDDSSVSDVSAQLLGAKSFAKNNGANISTDDNPNSSRCESYLFDNASETYNMSAMPGNLDGIVDGAGSPDAADRPSSPARDDDDNDSCSLSTGAVPSELYPSISFDSSMLGSNMSQIGLSTTGGHQQLLTSLDRIRFDEEDMPPPPSDAPSVSSSRQDSLTPGDFDAVMADSPVPTADQLLPSVDGVVNDASAAAQQQQWQADASRSIKNELDKVMQILASSPIKSGGEGDEEAPASASPSSVLARRGAGQYDGVNVLVPSAPVSPEPEQPSVQSVDHLKELNAELNDCIDILKKAKEHRIEDKRASGEEENRASAGNEVSSMVTEALD</sequence>
<feature type="compositionally biased region" description="Polar residues" evidence="1">
    <location>
        <begin position="654"/>
        <end position="665"/>
    </location>
</feature>
<evidence type="ECO:0000313" key="3">
    <source>
        <dbReference type="Proteomes" id="UP000266841"/>
    </source>
</evidence>
<dbReference type="AlphaFoldDB" id="K0SS63"/>
<feature type="region of interest" description="Disordered" evidence="1">
    <location>
        <begin position="559"/>
        <end position="583"/>
    </location>
</feature>
<proteinExistence type="predicted"/>
<feature type="compositionally biased region" description="Basic and acidic residues" evidence="1">
    <location>
        <begin position="218"/>
        <end position="233"/>
    </location>
</feature>
<feature type="region of interest" description="Disordered" evidence="1">
    <location>
        <begin position="218"/>
        <end position="255"/>
    </location>
</feature>
<dbReference type="OrthoDB" id="57162at2759"/>
<organism evidence="2 3">
    <name type="scientific">Thalassiosira oceanica</name>
    <name type="common">Marine diatom</name>
    <dbReference type="NCBI Taxonomy" id="159749"/>
    <lineage>
        <taxon>Eukaryota</taxon>
        <taxon>Sar</taxon>
        <taxon>Stramenopiles</taxon>
        <taxon>Ochrophyta</taxon>
        <taxon>Bacillariophyta</taxon>
        <taxon>Coscinodiscophyceae</taxon>
        <taxon>Thalassiosirophycidae</taxon>
        <taxon>Thalassiosirales</taxon>
        <taxon>Thalassiosiraceae</taxon>
        <taxon>Thalassiosira</taxon>
    </lineage>
</organism>
<dbReference type="Proteomes" id="UP000266841">
    <property type="component" value="Unassembled WGS sequence"/>
</dbReference>
<dbReference type="EMBL" id="AGNL01017887">
    <property type="protein sequence ID" value="EJK63906.1"/>
    <property type="molecule type" value="Genomic_DNA"/>
</dbReference>
<accession>K0SS63</accession>
<evidence type="ECO:0000256" key="1">
    <source>
        <dbReference type="SAM" id="MobiDB-lite"/>
    </source>
</evidence>
<dbReference type="eggNOG" id="ENOG502T7BG">
    <property type="taxonomic scope" value="Eukaryota"/>
</dbReference>
<feature type="non-terminal residue" evidence="2">
    <location>
        <position position="1"/>
    </location>
</feature>